<gene>
    <name evidence="3" type="ORF">AD933_05240</name>
</gene>
<dbReference type="PANTHER" id="PTHR34406:SF1">
    <property type="entry name" value="PROTEIN YCEI"/>
    <property type="match status" value="1"/>
</dbReference>
<dbReference type="InterPro" id="IPR036761">
    <property type="entry name" value="TTHA0802/YceI-like_sf"/>
</dbReference>
<dbReference type="Proteomes" id="UP000075526">
    <property type="component" value="Unassembled WGS sequence"/>
</dbReference>
<evidence type="ECO:0000313" key="3">
    <source>
        <dbReference type="EMBL" id="KXV16952.1"/>
    </source>
</evidence>
<dbReference type="Gene3D" id="2.40.128.110">
    <property type="entry name" value="Lipid/polyisoprenoid-binding, YceI-like"/>
    <property type="match status" value="1"/>
</dbReference>
<name>A0A149RRR3_9PROT</name>
<dbReference type="InterPro" id="IPR007372">
    <property type="entry name" value="Lipid/polyisoprenoid-bd_YceI"/>
</dbReference>
<proteinExistence type="predicted"/>
<dbReference type="RefSeq" id="WP_082783809.1">
    <property type="nucleotide sequence ID" value="NZ_JBDNKN010000009.1"/>
</dbReference>
<dbReference type="PANTHER" id="PTHR34406">
    <property type="entry name" value="PROTEIN YCEI"/>
    <property type="match status" value="1"/>
</dbReference>
<keyword evidence="1" id="KW-0732">Signal</keyword>
<dbReference type="EMBL" id="LHZF01000152">
    <property type="protein sequence ID" value="KXV16952.1"/>
    <property type="molecule type" value="Genomic_DNA"/>
</dbReference>
<feature type="domain" description="Lipid/polyisoprenoid-binding YceI-like" evidence="2">
    <location>
        <begin position="43"/>
        <end position="207"/>
    </location>
</feature>
<dbReference type="Pfam" id="PF04264">
    <property type="entry name" value="YceI"/>
    <property type="match status" value="1"/>
</dbReference>
<evidence type="ECO:0000256" key="1">
    <source>
        <dbReference type="SAM" id="SignalP"/>
    </source>
</evidence>
<accession>A0A149RRR3</accession>
<dbReference type="SUPFAM" id="SSF101874">
    <property type="entry name" value="YceI-like"/>
    <property type="match status" value="1"/>
</dbReference>
<protein>
    <submittedName>
        <fullName evidence="3">Polyisoprenoid-binding protein</fullName>
    </submittedName>
</protein>
<reference evidence="3 4" key="1">
    <citation type="submission" date="2015-06" db="EMBL/GenBank/DDBJ databases">
        <title>Improved classification and identification of acetic acid bacteria using matrix-assisted laser desorption/ionization time-of-flight mass spectrometry; Gluconobacter nephelii and Gluconobacter uchimurae are later heterotypic synonyms of Gluconobacter japonicus and Gluconobacter oxydans, respectively.</title>
        <authorList>
            <person name="Li L."/>
            <person name="Cleenwerck I."/>
            <person name="De Vuyst L."/>
            <person name="Vandamme P."/>
        </authorList>
    </citation>
    <scope>NUCLEOTIDE SEQUENCE [LARGE SCALE GENOMIC DNA]</scope>
    <source>
        <strain evidence="3 4">LMG 1552</strain>
    </source>
</reference>
<comment type="caution">
    <text evidence="3">The sequence shown here is derived from an EMBL/GenBank/DDBJ whole genome shotgun (WGS) entry which is preliminary data.</text>
</comment>
<evidence type="ECO:0000313" key="4">
    <source>
        <dbReference type="Proteomes" id="UP000075526"/>
    </source>
</evidence>
<feature type="chain" id="PRO_5007553800" evidence="1">
    <location>
        <begin position="27"/>
        <end position="215"/>
    </location>
</feature>
<organism evidence="3 4">
    <name type="scientific">Acetobacter malorum</name>
    <dbReference type="NCBI Taxonomy" id="178901"/>
    <lineage>
        <taxon>Bacteria</taxon>
        <taxon>Pseudomonadati</taxon>
        <taxon>Pseudomonadota</taxon>
        <taxon>Alphaproteobacteria</taxon>
        <taxon>Acetobacterales</taxon>
        <taxon>Acetobacteraceae</taxon>
        <taxon>Acetobacter</taxon>
    </lineage>
</organism>
<sequence length="215" mass="22988">MKRAAFFPLVGLGTLLTLTCAELARASGVTPVVAEVPAVEGGLYRVDDLRTQVVFSVSCLSVSWYHGMFSGVSGSLQLDSAHPEQSHVALQLPLHSLTTTSGSVTQTLWDEGWLDVRKYPDATFVSTQVVSDGPSQAKVAGRLTLHGVTRPVTLRVHFVGAGKNPMDQDYTVGFEAHGTIQRSAFGIRNAMSAVGDDVKLTLTGVFEKSPSDTLR</sequence>
<dbReference type="AlphaFoldDB" id="A0A149RRR3"/>
<feature type="signal peptide" evidence="1">
    <location>
        <begin position="1"/>
        <end position="26"/>
    </location>
</feature>
<evidence type="ECO:0000259" key="2">
    <source>
        <dbReference type="SMART" id="SM00867"/>
    </source>
</evidence>
<dbReference type="SMART" id="SM00867">
    <property type="entry name" value="YceI"/>
    <property type="match status" value="1"/>
</dbReference>
<dbReference type="PATRIC" id="fig|178901.13.peg.830"/>